<name>A0A9W8CHE4_9FUNG</name>
<organism evidence="2 3">
    <name type="scientific">Coemansia asiatica</name>
    <dbReference type="NCBI Taxonomy" id="1052880"/>
    <lineage>
        <taxon>Eukaryota</taxon>
        <taxon>Fungi</taxon>
        <taxon>Fungi incertae sedis</taxon>
        <taxon>Zoopagomycota</taxon>
        <taxon>Kickxellomycotina</taxon>
        <taxon>Kickxellomycetes</taxon>
        <taxon>Kickxellales</taxon>
        <taxon>Kickxellaceae</taxon>
        <taxon>Coemansia</taxon>
    </lineage>
</organism>
<protein>
    <submittedName>
        <fullName evidence="2">Uncharacterized protein</fullName>
    </submittedName>
</protein>
<dbReference type="EMBL" id="JANBOH010000519">
    <property type="protein sequence ID" value="KAJ1641993.1"/>
    <property type="molecule type" value="Genomic_DNA"/>
</dbReference>
<gene>
    <name evidence="2" type="ORF">LPJ64_006113</name>
</gene>
<dbReference type="AlphaFoldDB" id="A0A9W8CHE4"/>
<comment type="caution">
    <text evidence="2">The sequence shown here is derived from an EMBL/GenBank/DDBJ whole genome shotgun (WGS) entry which is preliminary data.</text>
</comment>
<feature type="non-terminal residue" evidence="2">
    <location>
        <position position="1"/>
    </location>
</feature>
<sequence>AMNGRFFGGRQIEATIYDGRKRYKSSKKSSGSAEDPLHRADSEGQAQTHGQGQGGSDQKDDGEEEERMEKYAQWLDARN</sequence>
<evidence type="ECO:0000313" key="3">
    <source>
        <dbReference type="Proteomes" id="UP001145021"/>
    </source>
</evidence>
<evidence type="ECO:0000256" key="1">
    <source>
        <dbReference type="SAM" id="MobiDB-lite"/>
    </source>
</evidence>
<feature type="region of interest" description="Disordered" evidence="1">
    <location>
        <begin position="18"/>
        <end position="79"/>
    </location>
</feature>
<accession>A0A9W8CHE4</accession>
<proteinExistence type="predicted"/>
<evidence type="ECO:0000313" key="2">
    <source>
        <dbReference type="EMBL" id="KAJ1641993.1"/>
    </source>
</evidence>
<reference evidence="2" key="1">
    <citation type="submission" date="2022-07" db="EMBL/GenBank/DDBJ databases">
        <title>Phylogenomic reconstructions and comparative analyses of Kickxellomycotina fungi.</title>
        <authorList>
            <person name="Reynolds N.K."/>
            <person name="Stajich J.E."/>
            <person name="Barry K."/>
            <person name="Grigoriev I.V."/>
            <person name="Crous P."/>
            <person name="Smith M.E."/>
        </authorList>
    </citation>
    <scope>NUCLEOTIDE SEQUENCE</scope>
    <source>
        <strain evidence="2">NBRC 105413</strain>
    </source>
</reference>
<keyword evidence="3" id="KW-1185">Reference proteome</keyword>
<dbReference type="Proteomes" id="UP001145021">
    <property type="component" value="Unassembled WGS sequence"/>
</dbReference>